<gene>
    <name evidence="3" type="ORF">ElyMa_007063100</name>
</gene>
<dbReference type="SUPFAM" id="SSF56436">
    <property type="entry name" value="C-type lectin-like"/>
    <property type="match status" value="1"/>
</dbReference>
<protein>
    <submittedName>
        <fullName evidence="3">Fibrinogen-related protein 1</fullName>
    </submittedName>
</protein>
<dbReference type="InterPro" id="IPR016187">
    <property type="entry name" value="CTDL_fold"/>
</dbReference>
<evidence type="ECO:0000256" key="1">
    <source>
        <dbReference type="SAM" id="Coils"/>
    </source>
</evidence>
<feature type="coiled-coil region" evidence="1">
    <location>
        <begin position="187"/>
        <end position="232"/>
    </location>
</feature>
<keyword evidence="4" id="KW-1185">Reference proteome</keyword>
<feature type="chain" id="PRO_5043786241" evidence="2">
    <location>
        <begin position="20"/>
        <end position="418"/>
    </location>
</feature>
<organism evidence="3 4">
    <name type="scientific">Elysia marginata</name>
    <dbReference type="NCBI Taxonomy" id="1093978"/>
    <lineage>
        <taxon>Eukaryota</taxon>
        <taxon>Metazoa</taxon>
        <taxon>Spiralia</taxon>
        <taxon>Lophotrochozoa</taxon>
        <taxon>Mollusca</taxon>
        <taxon>Gastropoda</taxon>
        <taxon>Heterobranchia</taxon>
        <taxon>Euthyneura</taxon>
        <taxon>Panpulmonata</taxon>
        <taxon>Sacoglossa</taxon>
        <taxon>Placobranchoidea</taxon>
        <taxon>Plakobranchidae</taxon>
        <taxon>Elysia</taxon>
    </lineage>
</organism>
<evidence type="ECO:0000256" key="2">
    <source>
        <dbReference type="SAM" id="SignalP"/>
    </source>
</evidence>
<evidence type="ECO:0000313" key="4">
    <source>
        <dbReference type="Proteomes" id="UP000762676"/>
    </source>
</evidence>
<comment type="caution">
    <text evidence="3">The sequence shown here is derived from an EMBL/GenBank/DDBJ whole genome shotgun (WGS) entry which is preliminary data.</text>
</comment>
<name>A0AAV4JXK8_9GAST</name>
<keyword evidence="2" id="KW-0732">Signal</keyword>
<keyword evidence="1" id="KW-0175">Coiled coil</keyword>
<reference evidence="3 4" key="1">
    <citation type="journal article" date="2021" name="Elife">
        <title>Chloroplast acquisition without the gene transfer in kleptoplastic sea slugs, Plakobranchus ocellatus.</title>
        <authorList>
            <person name="Maeda T."/>
            <person name="Takahashi S."/>
            <person name="Yoshida T."/>
            <person name="Shimamura S."/>
            <person name="Takaki Y."/>
            <person name="Nagai Y."/>
            <person name="Toyoda A."/>
            <person name="Suzuki Y."/>
            <person name="Arimoto A."/>
            <person name="Ishii H."/>
            <person name="Satoh N."/>
            <person name="Nishiyama T."/>
            <person name="Hasebe M."/>
            <person name="Maruyama T."/>
            <person name="Minagawa J."/>
            <person name="Obokata J."/>
            <person name="Shigenobu S."/>
        </authorList>
    </citation>
    <scope>NUCLEOTIDE SEQUENCE [LARGE SCALE GENOMIC DNA]</scope>
</reference>
<proteinExistence type="predicted"/>
<dbReference type="AlphaFoldDB" id="A0AAV4JXK8"/>
<dbReference type="EMBL" id="BMAT01014146">
    <property type="protein sequence ID" value="GFS26728.1"/>
    <property type="molecule type" value="Genomic_DNA"/>
</dbReference>
<feature type="signal peptide" evidence="2">
    <location>
        <begin position="1"/>
        <end position="19"/>
    </location>
</feature>
<accession>A0AAV4JXK8</accession>
<evidence type="ECO:0000313" key="3">
    <source>
        <dbReference type="EMBL" id="GFS26728.1"/>
    </source>
</evidence>
<dbReference type="Proteomes" id="UP000762676">
    <property type="component" value="Unassembled WGS sequence"/>
</dbReference>
<sequence>MRALVAASTFILLIHYGLCLEITVTPEVIELGITQSFAINCALVDAEEVQVVNMSVSRQVFGWNDLAVNQQSSESELIASIDYLQPNTPYVAPGFESITVQGQITAFESEMGSYIDLGFLSPSIEDLGTYSCQATVIGEKNLLESFTIMAQVSTSNPMVDRLLSAVSKLKSKVLGFNSSLAELAGQVQESKAREAMKEKELQQAKAAKELAKEQAERKLELAEERSERRIEELLASISTVLKNLNYSVSSLEQRFGELVAAEVGEENETEAEDFIEAADQIQDYFSTANSSYFLIKSSMVRDADWAQVACESIGLSLAALDDEQAFQEVASRIGPKIKEGTHVVVSRQRWTYTDYGEDGLVSSGYIPTSDFTSGECVVLSKNTLNQGNVYMKVVPCSTPRSELFYLCEDTQSVNSTAT</sequence>